<evidence type="ECO:0000313" key="6">
    <source>
        <dbReference type="EMBL" id="SMX27432.1"/>
    </source>
</evidence>
<reference evidence="7" key="1">
    <citation type="submission" date="2017-05" db="EMBL/GenBank/DDBJ databases">
        <authorList>
            <person name="Rodrigo-Torres L."/>
            <person name="Arahal R. D."/>
            <person name="Lucena T."/>
        </authorList>
    </citation>
    <scope>NUCLEOTIDE SEQUENCE [LARGE SCALE GENOMIC DNA]</scope>
    <source>
        <strain evidence="7">CECT 8649</strain>
    </source>
</reference>
<dbReference type="Proteomes" id="UP000225972">
    <property type="component" value="Unassembled WGS sequence"/>
</dbReference>
<dbReference type="NCBIfam" id="NF002014">
    <property type="entry name" value="PRK00819.1-4"/>
    <property type="match status" value="1"/>
</dbReference>
<dbReference type="PANTHER" id="PTHR12684:SF2">
    <property type="entry name" value="TRNA 2'-PHOSPHOTRANSFERASE 1"/>
    <property type="match status" value="1"/>
</dbReference>
<keyword evidence="3 5" id="KW-0520">NAD</keyword>
<dbReference type="EC" id="2.7.1.-" evidence="5"/>
<evidence type="ECO:0000256" key="3">
    <source>
        <dbReference type="ARBA" id="ARBA00023027"/>
    </source>
</evidence>
<evidence type="ECO:0000313" key="7">
    <source>
        <dbReference type="Proteomes" id="UP000225972"/>
    </source>
</evidence>
<dbReference type="InterPro" id="IPR042081">
    <property type="entry name" value="RNA_2'-PTrans_C"/>
</dbReference>
<dbReference type="EMBL" id="FXXP01000001">
    <property type="protein sequence ID" value="SMX27432.1"/>
    <property type="molecule type" value="Genomic_DNA"/>
</dbReference>
<name>A0A238JBT3_9RHOB</name>
<dbReference type="GO" id="GO:0006388">
    <property type="term" value="P:tRNA splicing, via endonucleolytic cleavage and ligation"/>
    <property type="evidence" value="ECO:0007669"/>
    <property type="project" value="UniProtKB-UniRule"/>
</dbReference>
<dbReference type="AlphaFoldDB" id="A0A238JBT3"/>
<evidence type="ECO:0000256" key="5">
    <source>
        <dbReference type="HAMAP-Rule" id="MF_00299"/>
    </source>
</evidence>
<evidence type="ECO:0000256" key="4">
    <source>
        <dbReference type="ARBA" id="ARBA00025212"/>
    </source>
</evidence>
<evidence type="ECO:0000256" key="2">
    <source>
        <dbReference type="ARBA" id="ARBA00022679"/>
    </source>
</evidence>
<organism evidence="6 7">
    <name type="scientific">Pelagimonas phthalicica</name>
    <dbReference type="NCBI Taxonomy" id="1037362"/>
    <lineage>
        <taxon>Bacteria</taxon>
        <taxon>Pseudomonadati</taxon>
        <taxon>Pseudomonadota</taxon>
        <taxon>Alphaproteobacteria</taxon>
        <taxon>Rhodobacterales</taxon>
        <taxon>Roseobacteraceae</taxon>
        <taxon>Pelagimonas</taxon>
    </lineage>
</organism>
<keyword evidence="2 5" id="KW-0808">Transferase</keyword>
<dbReference type="GO" id="GO:0000215">
    <property type="term" value="F:tRNA 2'-phosphotransferase activity"/>
    <property type="evidence" value="ECO:0007669"/>
    <property type="project" value="TreeGrafter"/>
</dbReference>
<sequence>MSGPDTRKLKLPPPSVTKMMTQKSKFISYVLRHKPDAIGLTLDAQGWADVPALLQKAEAHGTALSLEELKAIVRNDQKSRFSLSQDGQRIRAAQGHSVDVCLGLEPVEPPDQLYHGTALNKLSILRAEGLKPMSRRQVHLSADEATARQVGTRHGKPHVLHVDAARMQADGFAFYQADNGVWLTDHVPPEYLSGWPN</sequence>
<dbReference type="InterPro" id="IPR002745">
    <property type="entry name" value="Ptrans_KptA/Tpt1"/>
</dbReference>
<dbReference type="Pfam" id="PF01885">
    <property type="entry name" value="PTS_2-RNA"/>
    <property type="match status" value="1"/>
</dbReference>
<dbReference type="PANTHER" id="PTHR12684">
    <property type="entry name" value="PUTATIVE PHOSPHOTRANSFERASE"/>
    <property type="match status" value="1"/>
</dbReference>
<comment type="similarity">
    <text evidence="1 5">Belongs to the KptA/TPT1 family.</text>
</comment>
<dbReference type="Gene3D" id="1.10.10.970">
    <property type="entry name" value="RNA 2'-phosphotransferase, Tpt1/KptA family, N-terminal domain"/>
    <property type="match status" value="1"/>
</dbReference>
<proteinExistence type="inferred from homology"/>
<dbReference type="InterPro" id="IPR022928">
    <property type="entry name" value="RNA_2'-PTrans_KptA"/>
</dbReference>
<dbReference type="InterPro" id="IPR042080">
    <property type="entry name" value="RNA_2'-PTrans_N"/>
</dbReference>
<evidence type="ECO:0000256" key="1">
    <source>
        <dbReference type="ARBA" id="ARBA00009836"/>
    </source>
</evidence>
<accession>A0A238JBT3</accession>
<dbReference type="SUPFAM" id="SSF56399">
    <property type="entry name" value="ADP-ribosylation"/>
    <property type="match status" value="1"/>
</dbReference>
<protein>
    <recommendedName>
        <fullName evidence="5">Probable RNA 2'-phosphotransferase</fullName>
        <ecNumber evidence="5">2.7.1.-</ecNumber>
    </recommendedName>
</protein>
<dbReference type="GO" id="GO:0003950">
    <property type="term" value="F:NAD+ poly-ADP-ribosyltransferase activity"/>
    <property type="evidence" value="ECO:0007669"/>
    <property type="project" value="InterPro"/>
</dbReference>
<dbReference type="HAMAP" id="MF_00299">
    <property type="entry name" value="KptA"/>
    <property type="match status" value="1"/>
</dbReference>
<keyword evidence="7" id="KW-1185">Reference proteome</keyword>
<gene>
    <name evidence="5" type="primary">kptA</name>
    <name evidence="6" type="ORF">TRP8649_01537</name>
</gene>
<comment type="function">
    <text evidence="4 5">Removes the 2'-phosphate from RNA via an intermediate in which the phosphate is ADP-ribosylated by NAD followed by a presumed transesterification to release the RNA and generate ADP-ribose 1''-2''-cyclic phosphate (APPR&gt;P). May function as an ADP-ribosylase.</text>
</comment>
<dbReference type="Gene3D" id="3.20.170.30">
    <property type="match status" value="1"/>
</dbReference>